<dbReference type="PANTHER" id="PTHR15688:SF1">
    <property type="entry name" value="KINETOCHORE-ASSOCIATED PROTEIN 1"/>
    <property type="match status" value="1"/>
</dbReference>
<feature type="domain" description="KNTC1 second ARM-repeats" evidence="2">
    <location>
        <begin position="44"/>
        <end position="186"/>
    </location>
</feature>
<feature type="compositionally biased region" description="Basic and acidic residues" evidence="1">
    <location>
        <begin position="8"/>
        <end position="22"/>
    </location>
</feature>
<dbReference type="Pfam" id="PF24516">
    <property type="entry name" value="ARM_KNTC1_2nd"/>
    <property type="match status" value="1"/>
</dbReference>
<gene>
    <name evidence="3" type="ORF">niasHS_011408</name>
</gene>
<sequence>MFSIPEQGVRRGEAHTKDDWRRGGAPGPIFFPSYYSSTAAGQAHTWDLLCLQITELITDANVRCRAIIEIASGAVPPWSPQLSKVVSGVVAQISSLRKQCLYADLGQIFIRYEILLSNRSRVIGGAGLRSLLQYIFKVSRMDMASKLQDAFRELQAKSLFSAVDCYYLFAVVLIKQMTDENDMKSLTDLFQLIKSSREAESVAQKLTNHLNCLLTPTKIKAVIPQRLVWLACLLCVAERYLPPSSAVKLIRDARAIRKLQIDHQIIFGFSTFREKDQCVVYMKKFIEAPNAKSIVEVHSFGTLLCLDINEICKAIMGVHIKNGLPEAALNVLKYFTSAVHSPAKTHLVIALDTCTFVCWKLTESVREEPANANIIALAGSIVRAFQSVLPKLIDWSVGLGENRYFESFSKISRYIGFFNLVLNQCAANDDVPKSSESDPAFGDISCASIKSISEGAKCSNRLYVTKARTVVASSVVESPVDAKQREEFHEQMRESWNCLFNNHLSGGHILLEIQARKLADALDCFASTRGSVLIGIERQVLELCRKYLVFPSRMSN</sequence>
<dbReference type="Proteomes" id="UP001620645">
    <property type="component" value="Unassembled WGS sequence"/>
</dbReference>
<dbReference type="InterPro" id="IPR052802">
    <property type="entry name" value="KNTC1"/>
</dbReference>
<evidence type="ECO:0000313" key="3">
    <source>
        <dbReference type="EMBL" id="KAL3080957.1"/>
    </source>
</evidence>
<organism evidence="3 4">
    <name type="scientific">Heterodera schachtii</name>
    <name type="common">Sugarbeet cyst nematode worm</name>
    <name type="synonym">Tylenchus schachtii</name>
    <dbReference type="NCBI Taxonomy" id="97005"/>
    <lineage>
        <taxon>Eukaryota</taxon>
        <taxon>Metazoa</taxon>
        <taxon>Ecdysozoa</taxon>
        <taxon>Nematoda</taxon>
        <taxon>Chromadorea</taxon>
        <taxon>Rhabditida</taxon>
        <taxon>Tylenchina</taxon>
        <taxon>Tylenchomorpha</taxon>
        <taxon>Tylenchoidea</taxon>
        <taxon>Heteroderidae</taxon>
        <taxon>Heteroderinae</taxon>
        <taxon>Heterodera</taxon>
    </lineage>
</organism>
<proteinExistence type="predicted"/>
<dbReference type="AlphaFoldDB" id="A0ABD2IS75"/>
<reference evidence="3 4" key="1">
    <citation type="submission" date="2024-10" db="EMBL/GenBank/DDBJ databases">
        <authorList>
            <person name="Kim D."/>
        </authorList>
    </citation>
    <scope>NUCLEOTIDE SEQUENCE [LARGE SCALE GENOMIC DNA]</scope>
    <source>
        <strain evidence="3">Taebaek</strain>
    </source>
</reference>
<dbReference type="PANTHER" id="PTHR15688">
    <property type="entry name" value="KINETOCHORE-ASSOCIATED PROTEIN 1"/>
    <property type="match status" value="1"/>
</dbReference>
<dbReference type="InterPro" id="IPR055404">
    <property type="entry name" value="ARM_KNTC1_2nd"/>
</dbReference>
<evidence type="ECO:0000259" key="2">
    <source>
        <dbReference type="Pfam" id="PF24516"/>
    </source>
</evidence>
<protein>
    <recommendedName>
        <fullName evidence="2">KNTC1 second ARM-repeats domain-containing protein</fullName>
    </recommendedName>
</protein>
<evidence type="ECO:0000256" key="1">
    <source>
        <dbReference type="SAM" id="MobiDB-lite"/>
    </source>
</evidence>
<dbReference type="EMBL" id="JBICCN010000283">
    <property type="protein sequence ID" value="KAL3080957.1"/>
    <property type="molecule type" value="Genomic_DNA"/>
</dbReference>
<feature type="region of interest" description="Disordered" evidence="1">
    <location>
        <begin position="1"/>
        <end position="24"/>
    </location>
</feature>
<name>A0ABD2IS75_HETSC</name>
<evidence type="ECO:0000313" key="4">
    <source>
        <dbReference type="Proteomes" id="UP001620645"/>
    </source>
</evidence>
<keyword evidence="4" id="KW-1185">Reference proteome</keyword>
<comment type="caution">
    <text evidence="3">The sequence shown here is derived from an EMBL/GenBank/DDBJ whole genome shotgun (WGS) entry which is preliminary data.</text>
</comment>
<accession>A0ABD2IS75</accession>